<dbReference type="InterPro" id="IPR011991">
    <property type="entry name" value="ArsR-like_HTH"/>
</dbReference>
<dbReference type="PANTHER" id="PTHR33164">
    <property type="entry name" value="TRANSCRIPTIONAL REGULATOR, MARR FAMILY"/>
    <property type="match status" value="1"/>
</dbReference>
<dbReference type="InterPro" id="IPR000835">
    <property type="entry name" value="HTH_MarR-typ"/>
</dbReference>
<dbReference type="SMART" id="SM00347">
    <property type="entry name" value="HTH_MARR"/>
    <property type="match status" value="1"/>
</dbReference>
<dbReference type="InterPro" id="IPR036390">
    <property type="entry name" value="WH_DNA-bd_sf"/>
</dbReference>
<proteinExistence type="predicted"/>
<keyword evidence="2" id="KW-0238">DNA-binding</keyword>
<dbReference type="Proteomes" id="UP000542776">
    <property type="component" value="Unassembled WGS sequence"/>
</dbReference>
<comment type="caution">
    <text evidence="2">The sequence shown here is derived from an EMBL/GenBank/DDBJ whole genome shotgun (WGS) entry which is preliminary data.</text>
</comment>
<dbReference type="GO" id="GO:0006950">
    <property type="term" value="P:response to stress"/>
    <property type="evidence" value="ECO:0007669"/>
    <property type="project" value="TreeGrafter"/>
</dbReference>
<feature type="domain" description="HTH marR-type" evidence="1">
    <location>
        <begin position="1"/>
        <end position="133"/>
    </location>
</feature>
<evidence type="ECO:0000313" key="2">
    <source>
        <dbReference type="EMBL" id="MBB4000252.1"/>
    </source>
</evidence>
<organism evidence="2 3">
    <name type="scientific">Aureimonas pseudogalii</name>
    <dbReference type="NCBI Taxonomy" id="1744844"/>
    <lineage>
        <taxon>Bacteria</taxon>
        <taxon>Pseudomonadati</taxon>
        <taxon>Pseudomonadota</taxon>
        <taxon>Alphaproteobacteria</taxon>
        <taxon>Hyphomicrobiales</taxon>
        <taxon>Aurantimonadaceae</taxon>
        <taxon>Aureimonas</taxon>
    </lineage>
</organism>
<dbReference type="InterPro" id="IPR036388">
    <property type="entry name" value="WH-like_DNA-bd_sf"/>
</dbReference>
<keyword evidence="3" id="KW-1185">Reference proteome</keyword>
<reference evidence="2 3" key="1">
    <citation type="submission" date="2020-08" db="EMBL/GenBank/DDBJ databases">
        <title>Genomic Encyclopedia of Type Strains, Phase IV (KMG-IV): sequencing the most valuable type-strain genomes for metagenomic binning, comparative biology and taxonomic classification.</title>
        <authorList>
            <person name="Goeker M."/>
        </authorList>
    </citation>
    <scope>NUCLEOTIDE SEQUENCE [LARGE SCALE GENOMIC DNA]</scope>
    <source>
        <strain evidence="2 3">DSM 102238</strain>
    </source>
</reference>
<dbReference type="GO" id="GO:0003677">
    <property type="term" value="F:DNA binding"/>
    <property type="evidence" value="ECO:0007669"/>
    <property type="project" value="UniProtKB-KW"/>
</dbReference>
<dbReference type="AlphaFoldDB" id="A0A7W6H821"/>
<evidence type="ECO:0000259" key="1">
    <source>
        <dbReference type="PROSITE" id="PS50995"/>
    </source>
</evidence>
<dbReference type="PANTHER" id="PTHR33164:SF43">
    <property type="entry name" value="HTH-TYPE TRANSCRIPTIONAL REPRESSOR YETL"/>
    <property type="match status" value="1"/>
</dbReference>
<dbReference type="Pfam" id="PF12802">
    <property type="entry name" value="MarR_2"/>
    <property type="match status" value="1"/>
</dbReference>
<gene>
    <name evidence="2" type="ORF">GGR04_004128</name>
</gene>
<dbReference type="Gene3D" id="1.10.10.10">
    <property type="entry name" value="Winged helix-like DNA-binding domain superfamily/Winged helix DNA-binding domain"/>
    <property type="match status" value="1"/>
</dbReference>
<dbReference type="CDD" id="cd00090">
    <property type="entry name" value="HTH_ARSR"/>
    <property type="match status" value="1"/>
</dbReference>
<dbReference type="PROSITE" id="PS50995">
    <property type="entry name" value="HTH_MARR_2"/>
    <property type="match status" value="1"/>
</dbReference>
<evidence type="ECO:0000313" key="3">
    <source>
        <dbReference type="Proteomes" id="UP000542776"/>
    </source>
</evidence>
<name>A0A7W6H821_9HYPH</name>
<sequence length="171" mass="18578">MDRETNIVGALSLVLSDEIKKAVNEVVGASGETAAAIIMLGPNGGLSAGEVAQALAITPSGVARLIDRLANDGLVVRRSGLDQRVVVLELTIEGQRLRSLALAARERVIKRCLHGISEYELKNASPILERMIKNLLVDQKYCYRFCRMCDEGACDPDCPVEEHKKSFVADD</sequence>
<dbReference type="EMBL" id="JACIEK010000017">
    <property type="protein sequence ID" value="MBB4000252.1"/>
    <property type="molecule type" value="Genomic_DNA"/>
</dbReference>
<accession>A0A7W6H821</accession>
<dbReference type="InterPro" id="IPR039422">
    <property type="entry name" value="MarR/SlyA-like"/>
</dbReference>
<dbReference type="SUPFAM" id="SSF46785">
    <property type="entry name" value="Winged helix' DNA-binding domain"/>
    <property type="match status" value="1"/>
</dbReference>
<dbReference type="RefSeq" id="WP_183201941.1">
    <property type="nucleotide sequence ID" value="NZ_JACIEK010000017.1"/>
</dbReference>
<protein>
    <submittedName>
        <fullName evidence="2">DNA-binding MarR family transcriptional regulator</fullName>
    </submittedName>
</protein>
<dbReference type="GO" id="GO:0003700">
    <property type="term" value="F:DNA-binding transcription factor activity"/>
    <property type="evidence" value="ECO:0007669"/>
    <property type="project" value="InterPro"/>
</dbReference>